<dbReference type="EMBL" id="MN740490">
    <property type="protein sequence ID" value="QHU29568.1"/>
    <property type="molecule type" value="Genomic_DNA"/>
</dbReference>
<feature type="compositionally biased region" description="Basic and acidic residues" evidence="1">
    <location>
        <begin position="226"/>
        <end position="242"/>
    </location>
</feature>
<feature type="compositionally biased region" description="Acidic residues" evidence="1">
    <location>
        <begin position="174"/>
        <end position="225"/>
    </location>
</feature>
<sequence>MQSSLLDSKKEYIDIILDNVSIPICNIIYNIYKSCANAQEFQQKLTQIKHWNNHIISEHSDIVINSCENNSLIGKLLKEIIIINIKLKVENKKIDYKKVPIINIVDFIHKCLINSGVFCWKNAYLFSHKNLKQSEKQYHLNLIEKNIRKIIKITIRDCTPLDLILDELLFIEDDDEKTGGEEESGEEEDDDEESGDEEEEDEESGDEEEEDEESGDDDEDEESEKEEAVVVSKEENKKEEIKLGGYDDEEEVKEEEVKIINIDVNNNNELLTKKKNKPSTEELKEEVSDDDDYEEEENMSNDEEVAANSSDDDETEYKP</sequence>
<evidence type="ECO:0000256" key="1">
    <source>
        <dbReference type="SAM" id="MobiDB-lite"/>
    </source>
</evidence>
<dbReference type="Pfam" id="PF19068">
    <property type="entry name" value="DUF5764"/>
    <property type="match status" value="1"/>
</dbReference>
<feature type="compositionally biased region" description="Acidic residues" evidence="1">
    <location>
        <begin position="287"/>
        <end position="319"/>
    </location>
</feature>
<feature type="compositionally biased region" description="Low complexity" evidence="1">
    <location>
        <begin position="259"/>
        <end position="270"/>
    </location>
</feature>
<dbReference type="AlphaFoldDB" id="A0A6C0LI83"/>
<name>A0A6C0LI83_9ZZZZ</name>
<organism evidence="2">
    <name type="scientific">viral metagenome</name>
    <dbReference type="NCBI Taxonomy" id="1070528"/>
    <lineage>
        <taxon>unclassified sequences</taxon>
        <taxon>metagenomes</taxon>
        <taxon>organismal metagenomes</taxon>
    </lineage>
</organism>
<feature type="region of interest" description="Disordered" evidence="1">
    <location>
        <begin position="174"/>
        <end position="319"/>
    </location>
</feature>
<dbReference type="InterPro" id="IPR043913">
    <property type="entry name" value="DUF5764"/>
</dbReference>
<accession>A0A6C0LI83</accession>
<evidence type="ECO:0000313" key="2">
    <source>
        <dbReference type="EMBL" id="QHU29568.1"/>
    </source>
</evidence>
<protein>
    <submittedName>
        <fullName evidence="2">Uncharacterized protein</fullName>
    </submittedName>
</protein>
<reference evidence="2" key="1">
    <citation type="journal article" date="2020" name="Nature">
        <title>Giant virus diversity and host interactions through global metagenomics.</title>
        <authorList>
            <person name="Schulz F."/>
            <person name="Roux S."/>
            <person name="Paez-Espino D."/>
            <person name="Jungbluth S."/>
            <person name="Walsh D.A."/>
            <person name="Denef V.J."/>
            <person name="McMahon K.D."/>
            <person name="Konstantinidis K.T."/>
            <person name="Eloe-Fadrosh E.A."/>
            <person name="Kyrpides N.C."/>
            <person name="Woyke T."/>
        </authorList>
    </citation>
    <scope>NUCLEOTIDE SEQUENCE</scope>
    <source>
        <strain evidence="2">GVMAG-M-3300027804-48</strain>
    </source>
</reference>
<proteinExistence type="predicted"/>